<dbReference type="InterPro" id="IPR009858">
    <property type="entry name" value="DUF1415"/>
</dbReference>
<feature type="chain" id="PRO_5044780513" evidence="1">
    <location>
        <begin position="19"/>
        <end position="431"/>
    </location>
</feature>
<keyword evidence="1" id="KW-0732">Signal</keyword>
<evidence type="ECO:0000313" key="3">
    <source>
        <dbReference type="Proteomes" id="UP001530400"/>
    </source>
</evidence>
<gene>
    <name evidence="2" type="ORF">ACHAWO_007565</name>
</gene>
<keyword evidence="3" id="KW-1185">Reference proteome</keyword>
<dbReference type="Proteomes" id="UP001530400">
    <property type="component" value="Unassembled WGS sequence"/>
</dbReference>
<dbReference type="Pfam" id="PF07209">
    <property type="entry name" value="DUF1415"/>
    <property type="match status" value="1"/>
</dbReference>
<comment type="caution">
    <text evidence="2">The sequence shown here is derived from an EMBL/GenBank/DDBJ whole genome shotgun (WGS) entry which is preliminary data.</text>
</comment>
<sequence length="431" mass="47941">MIVSLIIVFLHTAAPIDAFQLPKIKFVGISENVHNIPKRSIESGDGEALRANLEKHCGLTQSSTVLTNESYLRWEPDLHKSYEVANVIFQEIVDVSNLIFICTKDTSHDTNRPHSKRIISCPSMSRPQDLQAIAKVLQSDRCKLLLGLESVSAELYPDSPSPYLQLTFSDLQYHEGRQPDEALLQLQPSETVATSNTENWVDNFLGKYNICPYTSSVKKAAVGLSSVQVPVGNIHIVVGSTNLPDTSKIRQIDYDILRSATLVSTFWSETQTLLQSSETEWATSLVVFPEYDDDFDFFIEVCDNIVQPMIEATSSTDFIGRAWFHPKYDADQVGHTSVIAGHAVPHKLVQEFVQTINGLESAKSITMGALGEANNKVRMTPHATINILRRSQLNAAAQYEKGLGSKRPKPNSIYVRNTLKLIELLKGTNVL</sequence>
<feature type="signal peptide" evidence="1">
    <location>
        <begin position="1"/>
        <end position="18"/>
    </location>
</feature>
<accession>A0ABD3PJ01</accession>
<proteinExistence type="predicted"/>
<evidence type="ECO:0000313" key="2">
    <source>
        <dbReference type="EMBL" id="KAL3787296.1"/>
    </source>
</evidence>
<protein>
    <submittedName>
        <fullName evidence="2">Uncharacterized protein</fullName>
    </submittedName>
</protein>
<evidence type="ECO:0000256" key="1">
    <source>
        <dbReference type="SAM" id="SignalP"/>
    </source>
</evidence>
<dbReference type="AlphaFoldDB" id="A0ABD3PJ01"/>
<reference evidence="2 3" key="1">
    <citation type="submission" date="2024-10" db="EMBL/GenBank/DDBJ databases">
        <title>Updated reference genomes for cyclostephanoid diatoms.</title>
        <authorList>
            <person name="Roberts W.R."/>
            <person name="Alverson A.J."/>
        </authorList>
    </citation>
    <scope>NUCLEOTIDE SEQUENCE [LARGE SCALE GENOMIC DNA]</scope>
    <source>
        <strain evidence="2 3">AJA010-31</strain>
    </source>
</reference>
<dbReference type="EMBL" id="JALLPJ020000616">
    <property type="protein sequence ID" value="KAL3787296.1"/>
    <property type="molecule type" value="Genomic_DNA"/>
</dbReference>
<name>A0ABD3PJ01_9STRA</name>
<organism evidence="2 3">
    <name type="scientific">Cyclotella atomus</name>
    <dbReference type="NCBI Taxonomy" id="382360"/>
    <lineage>
        <taxon>Eukaryota</taxon>
        <taxon>Sar</taxon>
        <taxon>Stramenopiles</taxon>
        <taxon>Ochrophyta</taxon>
        <taxon>Bacillariophyta</taxon>
        <taxon>Coscinodiscophyceae</taxon>
        <taxon>Thalassiosirophycidae</taxon>
        <taxon>Stephanodiscales</taxon>
        <taxon>Stephanodiscaceae</taxon>
        <taxon>Cyclotella</taxon>
    </lineage>
</organism>